<gene>
    <name evidence="1" type="ORF">EI97DRAFT_461032</name>
</gene>
<evidence type="ECO:0000313" key="1">
    <source>
        <dbReference type="EMBL" id="KAF2273606.1"/>
    </source>
</evidence>
<dbReference type="RefSeq" id="XP_033651145.1">
    <property type="nucleotide sequence ID" value="XM_033801159.1"/>
</dbReference>
<protein>
    <submittedName>
        <fullName evidence="1">Uncharacterized protein</fullName>
    </submittedName>
</protein>
<proteinExistence type="predicted"/>
<accession>A0A6A6JDA5</accession>
<name>A0A6A6JDA5_WESOR</name>
<dbReference type="GeneID" id="54554334"/>
<evidence type="ECO:0000313" key="2">
    <source>
        <dbReference type="Proteomes" id="UP000800097"/>
    </source>
</evidence>
<dbReference type="CDD" id="cd02795">
    <property type="entry name" value="CBM6-CBM35-CBM36_like"/>
    <property type="match status" value="1"/>
</dbReference>
<organism evidence="1 2">
    <name type="scientific">Westerdykella ornata</name>
    <dbReference type="NCBI Taxonomy" id="318751"/>
    <lineage>
        <taxon>Eukaryota</taxon>
        <taxon>Fungi</taxon>
        <taxon>Dikarya</taxon>
        <taxon>Ascomycota</taxon>
        <taxon>Pezizomycotina</taxon>
        <taxon>Dothideomycetes</taxon>
        <taxon>Pleosporomycetidae</taxon>
        <taxon>Pleosporales</taxon>
        <taxon>Sporormiaceae</taxon>
        <taxon>Westerdykella</taxon>
    </lineage>
</organism>
<keyword evidence="2" id="KW-1185">Reference proteome</keyword>
<reference evidence="1" key="1">
    <citation type="journal article" date="2020" name="Stud. Mycol.">
        <title>101 Dothideomycetes genomes: a test case for predicting lifestyles and emergence of pathogens.</title>
        <authorList>
            <person name="Haridas S."/>
            <person name="Albert R."/>
            <person name="Binder M."/>
            <person name="Bloem J."/>
            <person name="Labutti K."/>
            <person name="Salamov A."/>
            <person name="Andreopoulos B."/>
            <person name="Baker S."/>
            <person name="Barry K."/>
            <person name="Bills G."/>
            <person name="Bluhm B."/>
            <person name="Cannon C."/>
            <person name="Castanera R."/>
            <person name="Culley D."/>
            <person name="Daum C."/>
            <person name="Ezra D."/>
            <person name="Gonzalez J."/>
            <person name="Henrissat B."/>
            <person name="Kuo A."/>
            <person name="Liang C."/>
            <person name="Lipzen A."/>
            <person name="Lutzoni F."/>
            <person name="Magnuson J."/>
            <person name="Mondo S."/>
            <person name="Nolan M."/>
            <person name="Ohm R."/>
            <person name="Pangilinan J."/>
            <person name="Park H.-J."/>
            <person name="Ramirez L."/>
            <person name="Alfaro M."/>
            <person name="Sun H."/>
            <person name="Tritt A."/>
            <person name="Yoshinaga Y."/>
            <person name="Zwiers L.-H."/>
            <person name="Turgeon B."/>
            <person name="Goodwin S."/>
            <person name="Spatafora J."/>
            <person name="Crous P."/>
            <person name="Grigoriev I."/>
        </authorList>
    </citation>
    <scope>NUCLEOTIDE SEQUENCE</scope>
    <source>
        <strain evidence="1">CBS 379.55</strain>
    </source>
</reference>
<dbReference type="AlphaFoldDB" id="A0A6A6JDA5"/>
<dbReference type="OrthoDB" id="6501611at2759"/>
<dbReference type="EMBL" id="ML986509">
    <property type="protein sequence ID" value="KAF2273606.1"/>
    <property type="molecule type" value="Genomic_DNA"/>
</dbReference>
<sequence>MAKKEPERSIEFHGVLGGHVFVWRDAINRLYYNLSEIPDEAKRVGIYPYRIWAEKMVLSGYNLCLNPFHTASGYTAIVTTSNTTAGTATANVAFASGTYDVAVNYYDMIGGKPRYELFLGNGTVGKWTADLEDKLGRAPSIYLDEHSATRITFRDVKVNRGDMLRIVGTPDGNEPAPIDYVSFSLVGVVD</sequence>
<dbReference type="Proteomes" id="UP000800097">
    <property type="component" value="Unassembled WGS sequence"/>
</dbReference>